<dbReference type="HOGENOM" id="CLU_042326_1_0_1"/>
<dbReference type="InParanoid" id="W4JWD0"/>
<sequence>MTTTDHDTNPTAGQFSAESYFATQPPPAHLEHDIAGVRAFVGRQRALGRKVVLVTSGGTTVPLELNVVRFLDNFSAGTRGATSAEYFLQAGYAVVFMHRQFSLQPFSRHYSHSTNPFLDFLDVEAPAPGASADIHVTPSKRDALREVLRAYKRAHADGLLHTLAFVTVNDYLWLLRAVSQELSVLGPRVLYYLAAAVSDFFLPRQKMSEHKIQSGKGSLLIEMDQVPKILKPMVDEWTPDGFIVSFKLETDPALLIPKARAALERYGHQIVIGNDLNTRKHEVVFVSRPSSSPSPPLPPATHPTTPAATESWIRIDPHAVDARGRPREIEEDIVAELVQRHDAWVASKS</sequence>
<dbReference type="eggNOG" id="KOG2728">
    <property type="taxonomic scope" value="Eukaryota"/>
</dbReference>
<protein>
    <recommendedName>
        <fullName evidence="3">DNA/pantothenate metabolism flavoprotein C-terminal domain-containing protein</fullName>
    </recommendedName>
</protein>
<feature type="domain" description="DNA/pantothenate metabolism flavoprotein C-terminal" evidence="3">
    <location>
        <begin position="50"/>
        <end position="105"/>
    </location>
</feature>
<organism evidence="4 5">
    <name type="scientific">Heterobasidion irregulare (strain TC 32-1)</name>
    <dbReference type="NCBI Taxonomy" id="747525"/>
    <lineage>
        <taxon>Eukaryota</taxon>
        <taxon>Fungi</taxon>
        <taxon>Dikarya</taxon>
        <taxon>Basidiomycota</taxon>
        <taxon>Agaricomycotina</taxon>
        <taxon>Agaricomycetes</taxon>
        <taxon>Russulales</taxon>
        <taxon>Bondarzewiaceae</taxon>
        <taxon>Heterobasidion</taxon>
        <taxon>Heterobasidion annosum species complex</taxon>
    </lineage>
</organism>
<evidence type="ECO:0000313" key="4">
    <source>
        <dbReference type="EMBL" id="ETW77847.1"/>
    </source>
</evidence>
<dbReference type="SUPFAM" id="SSF102645">
    <property type="entry name" value="CoaB-like"/>
    <property type="match status" value="1"/>
</dbReference>
<dbReference type="InterPro" id="IPR035929">
    <property type="entry name" value="CoaB-like_sf"/>
</dbReference>
<dbReference type="FunCoup" id="W4JWD0">
    <property type="interactions" value="574"/>
</dbReference>
<dbReference type="RefSeq" id="XP_009549677.1">
    <property type="nucleotide sequence ID" value="XM_009551382.1"/>
</dbReference>
<reference evidence="4 5" key="1">
    <citation type="journal article" date="2012" name="New Phytol.">
        <title>Insight into trade-off between wood decay and parasitism from the genome of a fungal forest pathogen.</title>
        <authorList>
            <person name="Olson A."/>
            <person name="Aerts A."/>
            <person name="Asiegbu F."/>
            <person name="Belbahri L."/>
            <person name="Bouzid O."/>
            <person name="Broberg A."/>
            <person name="Canback B."/>
            <person name="Coutinho P.M."/>
            <person name="Cullen D."/>
            <person name="Dalman K."/>
            <person name="Deflorio G."/>
            <person name="van Diepen L.T."/>
            <person name="Dunand C."/>
            <person name="Duplessis S."/>
            <person name="Durling M."/>
            <person name="Gonthier P."/>
            <person name="Grimwood J."/>
            <person name="Fossdal C.G."/>
            <person name="Hansson D."/>
            <person name="Henrissat B."/>
            <person name="Hietala A."/>
            <person name="Himmelstrand K."/>
            <person name="Hoffmeister D."/>
            <person name="Hogberg N."/>
            <person name="James T.Y."/>
            <person name="Karlsson M."/>
            <person name="Kohler A."/>
            <person name="Kues U."/>
            <person name="Lee Y.H."/>
            <person name="Lin Y.C."/>
            <person name="Lind M."/>
            <person name="Lindquist E."/>
            <person name="Lombard V."/>
            <person name="Lucas S."/>
            <person name="Lunden K."/>
            <person name="Morin E."/>
            <person name="Murat C."/>
            <person name="Park J."/>
            <person name="Raffaello T."/>
            <person name="Rouze P."/>
            <person name="Salamov A."/>
            <person name="Schmutz J."/>
            <person name="Solheim H."/>
            <person name="Stahlberg J."/>
            <person name="Velez H."/>
            <person name="de Vries R.P."/>
            <person name="Wiebenga A."/>
            <person name="Woodward S."/>
            <person name="Yakovlev I."/>
            <person name="Garbelotto M."/>
            <person name="Martin F."/>
            <person name="Grigoriev I.V."/>
            <person name="Stenlid J."/>
        </authorList>
    </citation>
    <scope>NUCLEOTIDE SEQUENCE [LARGE SCALE GENOMIC DNA]</scope>
    <source>
        <strain evidence="4 5">TC 32-1</strain>
    </source>
</reference>
<gene>
    <name evidence="4" type="ORF">HETIRDRAFT_67218</name>
</gene>
<proteinExistence type="inferred from homology"/>
<dbReference type="Pfam" id="PF04127">
    <property type="entry name" value="DFP"/>
    <property type="match status" value="2"/>
</dbReference>
<name>W4JWD0_HETIT</name>
<dbReference type="EMBL" id="KI925462">
    <property type="protein sequence ID" value="ETW77847.1"/>
    <property type="molecule type" value="Genomic_DNA"/>
</dbReference>
<evidence type="ECO:0000313" key="5">
    <source>
        <dbReference type="Proteomes" id="UP000030671"/>
    </source>
</evidence>
<dbReference type="GeneID" id="20678803"/>
<feature type="compositionally biased region" description="Pro residues" evidence="2">
    <location>
        <begin position="292"/>
        <end position="301"/>
    </location>
</feature>
<comment type="similarity">
    <text evidence="1">Belongs to the PPC synthetase family.</text>
</comment>
<dbReference type="KEGG" id="hir:HETIRDRAFT_67218"/>
<evidence type="ECO:0000259" key="3">
    <source>
        <dbReference type="Pfam" id="PF04127"/>
    </source>
</evidence>
<dbReference type="PANTHER" id="PTHR12290">
    <property type="entry name" value="CORNICHON-RELATED"/>
    <property type="match status" value="1"/>
</dbReference>
<dbReference type="Gene3D" id="3.40.50.10300">
    <property type="entry name" value="CoaB-like"/>
    <property type="match status" value="1"/>
</dbReference>
<feature type="region of interest" description="Disordered" evidence="2">
    <location>
        <begin position="287"/>
        <end position="309"/>
    </location>
</feature>
<dbReference type="STRING" id="747525.W4JWD0"/>
<accession>W4JWD0</accession>
<feature type="domain" description="DNA/pantothenate metabolism flavoprotein C-terminal" evidence="3">
    <location>
        <begin position="192"/>
        <end position="280"/>
    </location>
</feature>
<dbReference type="GO" id="GO:0015937">
    <property type="term" value="P:coenzyme A biosynthetic process"/>
    <property type="evidence" value="ECO:0007669"/>
    <property type="project" value="UniProtKB-ARBA"/>
</dbReference>
<dbReference type="OrthoDB" id="70224at2759"/>
<evidence type="ECO:0000256" key="1">
    <source>
        <dbReference type="ARBA" id="ARBA00005703"/>
    </source>
</evidence>
<keyword evidence="5" id="KW-1185">Reference proteome</keyword>
<dbReference type="GO" id="GO:0003824">
    <property type="term" value="F:catalytic activity"/>
    <property type="evidence" value="ECO:0007669"/>
    <property type="project" value="UniProtKB-ARBA"/>
</dbReference>
<dbReference type="InterPro" id="IPR007085">
    <property type="entry name" value="DNA/pantothenate-metab_flavo_C"/>
</dbReference>
<dbReference type="AlphaFoldDB" id="W4JWD0"/>
<dbReference type="Proteomes" id="UP000030671">
    <property type="component" value="Unassembled WGS sequence"/>
</dbReference>
<evidence type="ECO:0000256" key="2">
    <source>
        <dbReference type="SAM" id="MobiDB-lite"/>
    </source>
</evidence>